<dbReference type="SUPFAM" id="SSF52833">
    <property type="entry name" value="Thioredoxin-like"/>
    <property type="match status" value="1"/>
</dbReference>
<evidence type="ECO:0000313" key="4">
    <source>
        <dbReference type="Proteomes" id="UP000215828"/>
    </source>
</evidence>
<evidence type="ECO:0000313" key="2">
    <source>
        <dbReference type="EMBL" id="OYR88563.1"/>
    </source>
</evidence>
<reference evidence="2" key="2">
    <citation type="submission" date="2017-05" db="EMBL/GenBank/DDBJ databases">
        <authorList>
            <person name="Lin X.B."/>
            <person name="Stothard P."/>
            <person name="Tasseva G."/>
            <person name="Walter J."/>
        </authorList>
    </citation>
    <scope>NUCLEOTIDE SEQUENCE</scope>
    <source>
        <strain evidence="2">609u</strain>
    </source>
</reference>
<dbReference type="Proteomes" id="UP000216316">
    <property type="component" value="Unassembled WGS sequence"/>
</dbReference>
<dbReference type="InterPro" id="IPR001853">
    <property type="entry name" value="DSBA-like_thioredoxin_dom"/>
</dbReference>
<name>A0A256LF75_9LACO</name>
<dbReference type="InterPro" id="IPR036249">
    <property type="entry name" value="Thioredoxin-like_sf"/>
</dbReference>
<reference evidence="4 5" key="3">
    <citation type="submission" date="2017-09" db="EMBL/GenBank/DDBJ databases">
        <title>Tripartite evolution among Lactobacillus johnsonii, Lactobacillus taiwanensis, Lactobacillus reuteri and their rodent host.</title>
        <authorList>
            <person name="Wang T."/>
            <person name="Knowles S."/>
            <person name="Cheng C."/>
        </authorList>
    </citation>
    <scope>NUCLEOTIDE SEQUENCE [LARGE SCALE GENOMIC DNA]</scope>
    <source>
        <strain evidence="3 4">609q</strain>
        <strain evidence="2 5">609u</strain>
    </source>
</reference>
<dbReference type="PANTHER" id="PTHR13887:SF41">
    <property type="entry name" value="THIOREDOXIN SUPERFAMILY PROTEIN"/>
    <property type="match status" value="1"/>
</dbReference>
<dbReference type="EMBL" id="NGNV01000010">
    <property type="protein sequence ID" value="OYR88563.1"/>
    <property type="molecule type" value="Genomic_DNA"/>
</dbReference>
<reference evidence="3 4" key="1">
    <citation type="submission" date="2017-04" db="EMBL/GenBank/DDBJ databases">
        <authorList>
            <person name="Afonso C.L."/>
            <person name="Miller P.J."/>
            <person name="Scott M.A."/>
            <person name="Spackman E."/>
            <person name="Goraichik I."/>
            <person name="Dimitrov K.M."/>
            <person name="Suarez D.L."/>
            <person name="Swayne D.E."/>
        </authorList>
    </citation>
    <scope>NUCLEOTIDE SEQUENCE [LARGE SCALE GENOMIC DNA]</scope>
    <source>
        <strain evidence="3 4">609q</strain>
    </source>
</reference>
<dbReference type="AlphaFoldDB" id="A0A256LF75"/>
<evidence type="ECO:0000313" key="3">
    <source>
        <dbReference type="EMBL" id="OYR92085.1"/>
    </source>
</evidence>
<accession>A0A256LF75</accession>
<evidence type="ECO:0000259" key="1">
    <source>
        <dbReference type="Pfam" id="PF01323"/>
    </source>
</evidence>
<proteinExistence type="predicted"/>
<dbReference type="Pfam" id="PF01323">
    <property type="entry name" value="DSBA"/>
    <property type="match status" value="1"/>
</dbReference>
<organism evidence="3 4">
    <name type="scientific">Lactobacillus taiwanensis</name>
    <dbReference type="NCBI Taxonomy" id="508451"/>
    <lineage>
        <taxon>Bacteria</taxon>
        <taxon>Bacillati</taxon>
        <taxon>Bacillota</taxon>
        <taxon>Bacilli</taxon>
        <taxon>Lactobacillales</taxon>
        <taxon>Lactobacillaceae</taxon>
        <taxon>Lactobacillus</taxon>
    </lineage>
</organism>
<dbReference type="EMBL" id="NGNX01000011">
    <property type="protein sequence ID" value="OYR92085.1"/>
    <property type="molecule type" value="Genomic_DNA"/>
</dbReference>
<dbReference type="CDD" id="cd03024">
    <property type="entry name" value="DsbA_FrnE"/>
    <property type="match status" value="1"/>
</dbReference>
<dbReference type="Proteomes" id="UP000215828">
    <property type="component" value="Unassembled WGS sequence"/>
</dbReference>
<dbReference type="Gene3D" id="3.40.30.10">
    <property type="entry name" value="Glutaredoxin"/>
    <property type="match status" value="1"/>
</dbReference>
<evidence type="ECO:0000313" key="5">
    <source>
        <dbReference type="Proteomes" id="UP000216316"/>
    </source>
</evidence>
<protein>
    <submittedName>
        <fullName evidence="3">DsbA family oxidoreductase</fullName>
    </submittedName>
</protein>
<gene>
    <name evidence="2" type="ORF">CBF53_02795</name>
    <name evidence="3" type="ORF">CBF70_03440</name>
</gene>
<dbReference type="PANTHER" id="PTHR13887">
    <property type="entry name" value="GLUTATHIONE S-TRANSFERASE KAPPA"/>
    <property type="match status" value="1"/>
</dbReference>
<feature type="domain" description="DSBA-like thioredoxin" evidence="1">
    <location>
        <begin position="3"/>
        <end position="207"/>
    </location>
</feature>
<dbReference type="GO" id="GO:0016491">
    <property type="term" value="F:oxidoreductase activity"/>
    <property type="evidence" value="ECO:0007669"/>
    <property type="project" value="InterPro"/>
</dbReference>
<comment type="caution">
    <text evidence="3">The sequence shown here is derived from an EMBL/GenBank/DDBJ whole genome shotgun (WGS) entry which is preliminary data.</text>
</comment>
<keyword evidence="5" id="KW-1185">Reference proteome</keyword>
<sequence>MKISIWGDYACPYCYIGETNLQKAIKELGVQDKIDYDLNAFQIDLDAPKSTKQTNAVLLAYEKAIPLAKANAAYDHAKAMGKAVGLTINEATAYNTNTMDAHRMVQWAKATYHDSKLIENLADDLFYAYFTENKELADHKVLLDVAKKNKLDPSEVKKILDSNAYQDVVMQEEADLESRGIESVPYFIINGQQFDGVQDVSTFKTVIGAGFGMKPDEFLNF</sequence>
<dbReference type="RefSeq" id="WP_057719379.1">
    <property type="nucleotide sequence ID" value="NZ_CANAVJ010000009.1"/>
</dbReference>